<reference evidence="2 3" key="1">
    <citation type="submission" date="2018-10" db="EMBL/GenBank/DDBJ databases">
        <title>Sequencing the genomes of 1000 actinobacteria strains.</title>
        <authorList>
            <person name="Klenk H.-P."/>
        </authorList>
    </citation>
    <scope>NUCLEOTIDE SEQUENCE [LARGE SCALE GENOMIC DNA]</scope>
    <source>
        <strain evidence="2 3">DSM 45175</strain>
    </source>
</reference>
<evidence type="ECO:0000313" key="3">
    <source>
        <dbReference type="Proteomes" id="UP000277671"/>
    </source>
</evidence>
<evidence type="ECO:0000313" key="2">
    <source>
        <dbReference type="EMBL" id="RKR87535.1"/>
    </source>
</evidence>
<organism evidence="2 3">
    <name type="scientific">Micromonospora pisi</name>
    <dbReference type="NCBI Taxonomy" id="589240"/>
    <lineage>
        <taxon>Bacteria</taxon>
        <taxon>Bacillati</taxon>
        <taxon>Actinomycetota</taxon>
        <taxon>Actinomycetes</taxon>
        <taxon>Micromonosporales</taxon>
        <taxon>Micromonosporaceae</taxon>
        <taxon>Micromonospora</taxon>
    </lineage>
</organism>
<comment type="caution">
    <text evidence="2">The sequence shown here is derived from an EMBL/GenBank/DDBJ whole genome shotgun (WGS) entry which is preliminary data.</text>
</comment>
<dbReference type="PROSITE" id="PS50943">
    <property type="entry name" value="HTH_CROC1"/>
    <property type="match status" value="1"/>
</dbReference>
<dbReference type="SUPFAM" id="SSF47413">
    <property type="entry name" value="lambda repressor-like DNA-binding domains"/>
    <property type="match status" value="1"/>
</dbReference>
<dbReference type="InterPro" id="IPR010982">
    <property type="entry name" value="Lambda_DNA-bd_dom_sf"/>
</dbReference>
<name>A0A495JFB4_9ACTN</name>
<protein>
    <submittedName>
        <fullName evidence="2">Helix-turn-helix protein</fullName>
    </submittedName>
</protein>
<dbReference type="EMBL" id="RBKT01000001">
    <property type="protein sequence ID" value="RKR87535.1"/>
    <property type="molecule type" value="Genomic_DNA"/>
</dbReference>
<sequence>MVPNPLIPRKVYATVPHKPFIRTLRSQWLGLRLREIREERELSLAMVAEYLNRDRSALGRYERAEWPIQRHDMQALLDIYGFHKAVERDQMLNLTDEIWRTGRWVDSDRDSPDASFLNIPWLESRAAQICSYHASLIPGLFQLPEYAEQVIRCVEGPEVAEATVGRAIALRMDRQKLLDEPGKTTFETIIDESALRRQIGGPALLRAQLAHVSKIAQRPHVEIRVLPARVWLHPGIDGSFWLFRMPSPYPAVAYQENLSGQMYVEAPKSDRFLRAYDRMREAALSPSESATLIASIGEELS</sequence>
<dbReference type="Pfam" id="PF19054">
    <property type="entry name" value="DUF5753"/>
    <property type="match status" value="1"/>
</dbReference>
<dbReference type="Pfam" id="PF13560">
    <property type="entry name" value="HTH_31"/>
    <property type="match status" value="1"/>
</dbReference>
<dbReference type="AlphaFoldDB" id="A0A495JFB4"/>
<dbReference type="Proteomes" id="UP000277671">
    <property type="component" value="Unassembled WGS sequence"/>
</dbReference>
<keyword evidence="3" id="KW-1185">Reference proteome</keyword>
<dbReference type="SMART" id="SM00530">
    <property type="entry name" value="HTH_XRE"/>
    <property type="match status" value="1"/>
</dbReference>
<accession>A0A495JFB4</accession>
<dbReference type="InterPro" id="IPR043917">
    <property type="entry name" value="DUF5753"/>
</dbReference>
<gene>
    <name evidence="2" type="ORF">BDK92_1814</name>
</gene>
<feature type="domain" description="HTH cro/C1-type" evidence="1">
    <location>
        <begin position="33"/>
        <end position="63"/>
    </location>
</feature>
<dbReference type="Gene3D" id="1.10.260.40">
    <property type="entry name" value="lambda repressor-like DNA-binding domains"/>
    <property type="match status" value="1"/>
</dbReference>
<evidence type="ECO:0000259" key="1">
    <source>
        <dbReference type="PROSITE" id="PS50943"/>
    </source>
</evidence>
<proteinExistence type="predicted"/>
<dbReference type="InterPro" id="IPR001387">
    <property type="entry name" value="Cro/C1-type_HTH"/>
</dbReference>
<dbReference type="GO" id="GO:0003677">
    <property type="term" value="F:DNA binding"/>
    <property type="evidence" value="ECO:0007669"/>
    <property type="project" value="InterPro"/>
</dbReference>